<dbReference type="EMBL" id="CP063849">
    <property type="protein sequence ID" value="QOY88496.1"/>
    <property type="molecule type" value="Genomic_DNA"/>
</dbReference>
<accession>A0A7S7NRR7</accession>
<dbReference type="KEGG" id="pfer:IRI77_00590"/>
<dbReference type="Proteomes" id="UP000593892">
    <property type="component" value="Chromosome"/>
</dbReference>
<evidence type="ECO:0000259" key="1">
    <source>
        <dbReference type="Pfam" id="PF12867"/>
    </source>
</evidence>
<dbReference type="SUPFAM" id="SSF109854">
    <property type="entry name" value="DinB/YfiT-like putative metalloenzymes"/>
    <property type="match status" value="1"/>
</dbReference>
<proteinExistence type="predicted"/>
<sequence>MDFENFWKPMITRQFGAALGMLEGAILACPAGLWAEDAGPPEWKTHGTVGFWYVAYHTIFFLDYHANGAQAGFEPPAPFNLSELDPKGVLPSRPYTKEELLAYLHYTRRALAGYIDRLTAEAAAGPCGIPIWKMNKAELLIHSLRHVQHHAAQLNLMLRQSAGTAAAWVFTADVDAP</sequence>
<evidence type="ECO:0000313" key="2">
    <source>
        <dbReference type="EMBL" id="QOY88496.1"/>
    </source>
</evidence>
<dbReference type="Pfam" id="PF12867">
    <property type="entry name" value="DinB_2"/>
    <property type="match status" value="1"/>
</dbReference>
<dbReference type="AlphaFoldDB" id="A0A7S7NRR7"/>
<keyword evidence="3" id="KW-1185">Reference proteome</keyword>
<reference evidence="2 3" key="1">
    <citation type="submission" date="2020-10" db="EMBL/GenBank/DDBJ databases">
        <title>Complete genome sequence of Paludibaculum fermentans P105T, a facultatively anaerobic acidobacterium capable of dissimilatory Fe(III) reduction.</title>
        <authorList>
            <person name="Dedysh S.N."/>
            <person name="Beletsky A.V."/>
            <person name="Kulichevskaya I.S."/>
            <person name="Mardanov A.V."/>
            <person name="Ravin N.V."/>
        </authorList>
    </citation>
    <scope>NUCLEOTIDE SEQUENCE [LARGE SCALE GENOMIC DNA]</scope>
    <source>
        <strain evidence="2 3">P105</strain>
    </source>
</reference>
<name>A0A7S7NRR7_PALFE</name>
<dbReference type="InterPro" id="IPR034660">
    <property type="entry name" value="DinB/YfiT-like"/>
</dbReference>
<organism evidence="2 3">
    <name type="scientific">Paludibaculum fermentans</name>
    <dbReference type="NCBI Taxonomy" id="1473598"/>
    <lineage>
        <taxon>Bacteria</taxon>
        <taxon>Pseudomonadati</taxon>
        <taxon>Acidobacteriota</taxon>
        <taxon>Terriglobia</taxon>
        <taxon>Bryobacterales</taxon>
        <taxon>Bryobacteraceae</taxon>
        <taxon>Paludibaculum</taxon>
    </lineage>
</organism>
<gene>
    <name evidence="2" type="ORF">IRI77_00590</name>
</gene>
<dbReference type="RefSeq" id="WP_194450158.1">
    <property type="nucleotide sequence ID" value="NZ_CP063849.1"/>
</dbReference>
<evidence type="ECO:0000313" key="3">
    <source>
        <dbReference type="Proteomes" id="UP000593892"/>
    </source>
</evidence>
<feature type="domain" description="DinB-like" evidence="1">
    <location>
        <begin position="52"/>
        <end position="154"/>
    </location>
</feature>
<protein>
    <submittedName>
        <fullName evidence="2">DinB family protein</fullName>
    </submittedName>
</protein>
<dbReference type="InterPro" id="IPR024775">
    <property type="entry name" value="DinB-like"/>
</dbReference>
<dbReference type="Gene3D" id="1.20.120.450">
    <property type="entry name" value="dinb family like domain"/>
    <property type="match status" value="1"/>
</dbReference>